<feature type="compositionally biased region" description="Polar residues" evidence="1">
    <location>
        <begin position="166"/>
        <end position="192"/>
    </location>
</feature>
<feature type="region of interest" description="Disordered" evidence="1">
    <location>
        <begin position="140"/>
        <end position="230"/>
    </location>
</feature>
<feature type="compositionally biased region" description="Low complexity" evidence="1">
    <location>
        <begin position="41"/>
        <end position="63"/>
    </location>
</feature>
<dbReference type="AlphaFoldDB" id="A0A9P0U339"/>
<name>A0A9P0U339_PIEBR</name>
<dbReference type="Proteomes" id="UP001152562">
    <property type="component" value="Unassembled WGS sequence"/>
</dbReference>
<evidence type="ECO:0000313" key="3">
    <source>
        <dbReference type="Proteomes" id="UP001152562"/>
    </source>
</evidence>
<feature type="compositionally biased region" description="Low complexity" evidence="1">
    <location>
        <begin position="1"/>
        <end position="34"/>
    </location>
</feature>
<organism evidence="2 3">
    <name type="scientific">Pieris brassicae</name>
    <name type="common">White butterfly</name>
    <name type="synonym">Large white butterfly</name>
    <dbReference type="NCBI Taxonomy" id="7116"/>
    <lineage>
        <taxon>Eukaryota</taxon>
        <taxon>Metazoa</taxon>
        <taxon>Ecdysozoa</taxon>
        <taxon>Arthropoda</taxon>
        <taxon>Hexapoda</taxon>
        <taxon>Insecta</taxon>
        <taxon>Pterygota</taxon>
        <taxon>Neoptera</taxon>
        <taxon>Endopterygota</taxon>
        <taxon>Lepidoptera</taxon>
        <taxon>Glossata</taxon>
        <taxon>Ditrysia</taxon>
        <taxon>Papilionoidea</taxon>
        <taxon>Pieridae</taxon>
        <taxon>Pierinae</taxon>
        <taxon>Pieris</taxon>
    </lineage>
</organism>
<comment type="caution">
    <text evidence="2">The sequence shown here is derived from an EMBL/GenBank/DDBJ whole genome shotgun (WGS) entry which is preliminary data.</text>
</comment>
<proteinExistence type="predicted"/>
<keyword evidence="3" id="KW-1185">Reference proteome</keyword>
<dbReference type="EMBL" id="CALOZG010000087">
    <property type="protein sequence ID" value="CAH4038430.1"/>
    <property type="molecule type" value="Genomic_DNA"/>
</dbReference>
<protein>
    <submittedName>
        <fullName evidence="2">Uncharacterized protein</fullName>
    </submittedName>
</protein>
<reference evidence="2" key="1">
    <citation type="submission" date="2022-05" db="EMBL/GenBank/DDBJ databases">
        <authorList>
            <person name="Okamura Y."/>
        </authorList>
    </citation>
    <scope>NUCLEOTIDE SEQUENCE</scope>
</reference>
<accession>A0A9P0U339</accession>
<sequence length="230" mass="24440">MFDVTPSPSSSEASSNSSPSHSSHYESSPQESPHASPPASVPSSPAGSPTPDSSPSSSGAPSPQRIPYVCPTNVPLHPLYHSHCFHNTMPPGLHYLPGVRFIASFLVPRPIHRYPSPPPLSQTPEVSVKGFLATPPLSVTSTLSSLSPSSLSPPKSPEREFAKETLPTTSASLSRVLSYSPSKPIRASTSLPRLSFKTPPPRPSTSSRSQSMIPQPPYKSLKKSVSDPNF</sequence>
<feature type="compositionally biased region" description="Low complexity" evidence="1">
    <location>
        <begin position="140"/>
        <end position="153"/>
    </location>
</feature>
<gene>
    <name evidence="2" type="ORF">PIBRA_LOCUS13990</name>
</gene>
<evidence type="ECO:0000313" key="2">
    <source>
        <dbReference type="EMBL" id="CAH4038430.1"/>
    </source>
</evidence>
<evidence type="ECO:0000256" key="1">
    <source>
        <dbReference type="SAM" id="MobiDB-lite"/>
    </source>
</evidence>
<feature type="region of interest" description="Disordered" evidence="1">
    <location>
        <begin position="1"/>
        <end position="66"/>
    </location>
</feature>